<protein>
    <submittedName>
        <fullName evidence="2">Uncharacterized protein</fullName>
    </submittedName>
</protein>
<accession>A0A167IUQ4</accession>
<reference evidence="2 3" key="1">
    <citation type="submission" date="2016-02" db="EMBL/GenBank/DDBJ databases">
        <title>Ulvibacter sp. LPB0005, isolated from Thais luteostoma.</title>
        <authorList>
            <person name="Shin S.-K."/>
            <person name="Yi H."/>
        </authorList>
    </citation>
    <scope>NUCLEOTIDE SEQUENCE [LARGE SCALE GENOMIC DNA]</scope>
    <source>
        <strain evidence="2 3">LPB0005</strain>
    </source>
</reference>
<evidence type="ECO:0000313" key="3">
    <source>
        <dbReference type="Proteomes" id="UP000077013"/>
    </source>
</evidence>
<dbReference type="OrthoDB" id="1200950at2"/>
<dbReference type="RefSeq" id="WP_068590230.1">
    <property type="nucleotide sequence ID" value="NZ_LRXL01000026.1"/>
</dbReference>
<comment type="caution">
    <text evidence="2">The sequence shown here is derived from an EMBL/GenBank/DDBJ whole genome shotgun (WGS) entry which is preliminary data.</text>
</comment>
<keyword evidence="1" id="KW-0812">Transmembrane</keyword>
<gene>
    <name evidence="2" type="ORF">ULVI_04645</name>
</gene>
<keyword evidence="3" id="KW-1185">Reference proteome</keyword>
<keyword evidence="1" id="KW-1133">Transmembrane helix</keyword>
<feature type="transmembrane region" description="Helical" evidence="1">
    <location>
        <begin position="51"/>
        <end position="71"/>
    </location>
</feature>
<keyword evidence="1" id="KW-0472">Membrane</keyword>
<dbReference type="Proteomes" id="UP000077013">
    <property type="component" value="Unassembled WGS sequence"/>
</dbReference>
<dbReference type="AlphaFoldDB" id="A0A167IUQ4"/>
<name>A0A167IUQ4_9FLAO</name>
<organism evidence="2 3">
    <name type="scientific">Cochleicola gelatinilyticus</name>
    <dbReference type="NCBI Taxonomy" id="1763537"/>
    <lineage>
        <taxon>Bacteria</taxon>
        <taxon>Pseudomonadati</taxon>
        <taxon>Bacteroidota</taxon>
        <taxon>Flavobacteriia</taxon>
        <taxon>Flavobacteriales</taxon>
        <taxon>Flavobacteriaceae</taxon>
        <taxon>Cochleicola</taxon>
    </lineage>
</organism>
<evidence type="ECO:0000313" key="2">
    <source>
        <dbReference type="EMBL" id="OAB80033.1"/>
    </source>
</evidence>
<evidence type="ECO:0000256" key="1">
    <source>
        <dbReference type="SAM" id="Phobius"/>
    </source>
</evidence>
<dbReference type="EMBL" id="LRXL01000026">
    <property type="protein sequence ID" value="OAB80033.1"/>
    <property type="molecule type" value="Genomic_DNA"/>
</dbReference>
<feature type="transmembrane region" description="Helical" evidence="1">
    <location>
        <begin position="20"/>
        <end position="39"/>
    </location>
</feature>
<proteinExistence type="predicted"/>
<sequence>MESKEVYISEGNRPLWQRILAAAFLTAAIVCVLVFFDVLQISDSLKNARRSAAMLQLFIICASQGIAFSVVRDYHFNFTEKKYKIEYCLGPIHFGTWKYFRNLEYVSVFKKEDYYEINLWYNKNKRFNISNTNDPLDAFEAGKEIAKKLQLDIIDARDPHNSERIIF</sequence>